<dbReference type="Pfam" id="PF12833">
    <property type="entry name" value="HTH_18"/>
    <property type="match status" value="1"/>
</dbReference>
<proteinExistence type="predicted"/>
<dbReference type="Gene3D" id="1.10.10.60">
    <property type="entry name" value="Homeodomain-like"/>
    <property type="match status" value="1"/>
</dbReference>
<dbReference type="EMBL" id="FJ529691">
    <property type="protein sequence ID" value="ACM91038.1"/>
    <property type="molecule type" value="Genomic_DNA"/>
</dbReference>
<evidence type="ECO:0000256" key="5">
    <source>
        <dbReference type="SAM" id="Phobius"/>
    </source>
</evidence>
<reference evidence="7" key="1">
    <citation type="submission" date="2008-11" db="EMBL/GenBank/DDBJ databases">
        <title>Isolation and characterization of a fructose-1,6-bisphosphatase in Bacteroides sp. from a rumen metagenomic library.</title>
        <authorList>
            <person name="Wang J."/>
            <person name="Liu K."/>
            <person name="Zhao S."/>
            <person name="Bu D."/>
            <person name="Li D."/>
            <person name="Yu P."/>
            <person name="Wei H."/>
            <person name="Zhou L."/>
        </authorList>
    </citation>
    <scope>NUCLEOTIDE SEQUENCE</scope>
</reference>
<keyword evidence="5" id="KW-0812">Transmembrane</keyword>
<dbReference type="SUPFAM" id="SSF63829">
    <property type="entry name" value="Calcium-dependent phosphotriesterase"/>
    <property type="match status" value="3"/>
</dbReference>
<feature type="transmembrane region" description="Helical" evidence="5">
    <location>
        <begin position="742"/>
        <end position="760"/>
    </location>
</feature>
<keyword evidence="4" id="KW-0175">Coiled coil</keyword>
<evidence type="ECO:0000256" key="1">
    <source>
        <dbReference type="ARBA" id="ARBA00022553"/>
    </source>
</evidence>
<dbReference type="InterPro" id="IPR011110">
    <property type="entry name" value="Reg_prop"/>
</dbReference>
<dbReference type="InterPro" id="IPR015943">
    <property type="entry name" value="WD40/YVTN_repeat-like_dom_sf"/>
</dbReference>
<evidence type="ECO:0000256" key="3">
    <source>
        <dbReference type="ARBA" id="ARBA00023163"/>
    </source>
</evidence>
<sequence>MENGLPCNFIDDICQDDAGFLWLATSGGGLCRFDGYDLLTFGATSAVPLKSNFIRNICEDRFRRLWIASEGGLDLLDLGTLDQLDLPHPTLESYGGQLCSFLTLDAAGNLWVKFGKTLLRVSFDDKGDVRDVLEFTHDGLLPTNFVFEDVDGDGTVWAGLQGRLYKIGPGPAGALQAEPILPGLQFGEQTYLSDFLPAGQGVWISTENGLYFVNRRTGEWKRYAHDPGNPRSLTQNFITGLARTGDGETVAVSLHGLNLFNPITDDFERIGGEVINCIKVHDDQILLGTETTGLQTYIPKQLAVNNFQHDEQDLNSLAAGAVNAVLQEPDGRLWVGTVEGGLSVREPESRAFSHLTRERGGLGHNSVSEFCLLPDDRMLVGTWGGGIDILSTRRPYRVLEHLLPGDARLDFIGSLDYDPDSGLLWIGSNRGVFFFDFHTRALTPALEEQASGCIGSCLDAAGLLWIGCREGLYAFDLKGRTTDGRFPATLYAFKLDAPGSGVREMICCIIEAADGSLWLGSNGGGVYHGVRADDGGFAFHGYSTRDGLSNDRVRGLAEDASGHIWISTEHGLNVLDPASGRITPYFREDGLASNQFHWNNACRGTDGWLYFGQVEGLSAVDPTRTVARTLDGPLRLTGVRIGDRQLRNPYLKEVRLHERDRSILFQFAQLSPAARRQYTYEYRLEGFEKGWTRLTGDRHEAAYSSLPSGAYRFVVRAIPSSGNAAKELALEVDVRPYFYKTWWFKLLVAALIAAIAYGILTWRTRALVRQQELLQRTVDERTREISEQKKLVEQKAEELARQNVVLRHQNEELAGRRILAAPQAQPEDPFADKVLQTVRSLYKDPDLDVPALCSAMGMSKTLLNKRIQEAFGQPVAQFIRTYRLSVAREMLRTNRENKTLNISEIAYEVGFNDPKYFSRCFAKEFGFPPSNLAEE</sequence>
<dbReference type="Gene3D" id="2.130.10.10">
    <property type="entry name" value="YVTN repeat-like/Quinoprotein amine dehydrogenase"/>
    <property type="match status" value="2"/>
</dbReference>
<keyword evidence="7" id="KW-0808">Transferase</keyword>
<dbReference type="InterPro" id="IPR013783">
    <property type="entry name" value="Ig-like_fold"/>
</dbReference>
<keyword evidence="7" id="KW-0418">Kinase</keyword>
<dbReference type="InterPro" id="IPR011123">
    <property type="entry name" value="Y_Y_Y"/>
</dbReference>
<dbReference type="SMART" id="SM00342">
    <property type="entry name" value="HTH_ARAC"/>
    <property type="match status" value="1"/>
</dbReference>
<evidence type="ECO:0000256" key="2">
    <source>
        <dbReference type="ARBA" id="ARBA00023015"/>
    </source>
</evidence>
<feature type="coiled-coil region" evidence="4">
    <location>
        <begin position="782"/>
        <end position="816"/>
    </location>
</feature>
<dbReference type="SUPFAM" id="SSF63825">
    <property type="entry name" value="YWTD domain"/>
    <property type="match status" value="1"/>
</dbReference>
<dbReference type="InterPro" id="IPR018060">
    <property type="entry name" value="HTH_AraC"/>
</dbReference>
<keyword evidence="3" id="KW-0804">Transcription</keyword>
<dbReference type="GO" id="GO:0003700">
    <property type="term" value="F:DNA-binding transcription factor activity"/>
    <property type="evidence" value="ECO:0007669"/>
    <property type="project" value="InterPro"/>
</dbReference>
<evidence type="ECO:0000256" key="4">
    <source>
        <dbReference type="SAM" id="Coils"/>
    </source>
</evidence>
<dbReference type="Pfam" id="PF07494">
    <property type="entry name" value="Reg_prop"/>
    <property type="match status" value="3"/>
</dbReference>
<dbReference type="Gene3D" id="2.60.40.10">
    <property type="entry name" value="Immunoglobulins"/>
    <property type="match status" value="1"/>
</dbReference>
<protein>
    <submittedName>
        <fullName evidence="7">Two-component system sensor histidine kinase/response regulator</fullName>
    </submittedName>
</protein>
<evidence type="ECO:0000313" key="7">
    <source>
        <dbReference type="EMBL" id="ACM91038.1"/>
    </source>
</evidence>
<dbReference type="InterPro" id="IPR009057">
    <property type="entry name" value="Homeodomain-like_sf"/>
</dbReference>
<evidence type="ECO:0000259" key="6">
    <source>
        <dbReference type="PROSITE" id="PS01124"/>
    </source>
</evidence>
<dbReference type="PANTHER" id="PTHR43547">
    <property type="entry name" value="TWO-COMPONENT HISTIDINE KINASE"/>
    <property type="match status" value="1"/>
</dbReference>
<accession>C0K008</accession>
<dbReference type="PROSITE" id="PS01124">
    <property type="entry name" value="HTH_ARAC_FAMILY_2"/>
    <property type="match status" value="1"/>
</dbReference>
<keyword evidence="5" id="KW-1133">Transmembrane helix</keyword>
<keyword evidence="1" id="KW-0597">Phosphoprotein</keyword>
<dbReference type="GO" id="GO:0043565">
    <property type="term" value="F:sequence-specific DNA binding"/>
    <property type="evidence" value="ECO:0007669"/>
    <property type="project" value="InterPro"/>
</dbReference>
<keyword evidence="5" id="KW-0472">Membrane</keyword>
<organism evidence="7">
    <name type="scientific">uncultured bacterium URE4</name>
    <dbReference type="NCBI Taxonomy" id="581112"/>
    <lineage>
        <taxon>Bacteria</taxon>
        <taxon>environmental samples</taxon>
    </lineage>
</organism>
<dbReference type="Pfam" id="PF07495">
    <property type="entry name" value="Y_Y_Y"/>
    <property type="match status" value="1"/>
</dbReference>
<dbReference type="AlphaFoldDB" id="C0K008"/>
<dbReference type="PANTHER" id="PTHR43547:SF2">
    <property type="entry name" value="HYBRID SIGNAL TRANSDUCTION HISTIDINE KINASE C"/>
    <property type="match status" value="1"/>
</dbReference>
<feature type="domain" description="HTH araC/xylS-type" evidence="6">
    <location>
        <begin position="832"/>
        <end position="935"/>
    </location>
</feature>
<dbReference type="GO" id="GO:0000155">
    <property type="term" value="F:phosphorelay sensor kinase activity"/>
    <property type="evidence" value="ECO:0007669"/>
    <property type="project" value="TreeGrafter"/>
</dbReference>
<name>C0K008_9BACT</name>
<dbReference type="SUPFAM" id="SSF46689">
    <property type="entry name" value="Homeodomain-like"/>
    <property type="match status" value="1"/>
</dbReference>
<keyword evidence="2" id="KW-0805">Transcription regulation</keyword>